<proteinExistence type="predicted"/>
<accession>A0A5P2QQC6</accession>
<dbReference type="RefSeq" id="WP_150350420.1">
    <property type="nucleotide sequence ID" value="NZ_CP044081.1"/>
</dbReference>
<dbReference type="AlphaFoldDB" id="A0A5P2QQC6"/>
<reference evidence="1 2" key="1">
    <citation type="submission" date="2019-09" db="EMBL/GenBank/DDBJ databases">
        <title>FDA dAtabase for Regulatory Grade micrObial Sequences (FDA-ARGOS): Supporting development and validation of Infectious Disease Dx tests.</title>
        <authorList>
            <person name="Sciortino C."/>
            <person name="Tallon L."/>
            <person name="Sadzewicz L."/>
            <person name="Vavikolanu K."/>
            <person name="Mehta A."/>
            <person name="Aluvathingal J."/>
            <person name="Nadendla S."/>
            <person name="Nandy P."/>
            <person name="Geyer C."/>
            <person name="Yan Y."/>
            <person name="Sichtig H."/>
        </authorList>
    </citation>
    <scope>NUCLEOTIDE SEQUENCE [LARGE SCALE GENOMIC DNA]</scope>
    <source>
        <strain evidence="1 2">FDAARGOS_643</strain>
    </source>
</reference>
<evidence type="ECO:0000313" key="1">
    <source>
        <dbReference type="EMBL" id="QEU08231.1"/>
    </source>
</evidence>
<gene>
    <name evidence="1" type="ORF">FOB51_09575</name>
</gene>
<protein>
    <submittedName>
        <fullName evidence="1">Uncharacterized protein</fullName>
    </submittedName>
</protein>
<evidence type="ECO:0000313" key="2">
    <source>
        <dbReference type="Proteomes" id="UP000324507"/>
    </source>
</evidence>
<name>A0A5P2QQC6_9RHOB</name>
<dbReference type="Proteomes" id="UP000324507">
    <property type="component" value="Chromosome"/>
</dbReference>
<dbReference type="EMBL" id="CP044081">
    <property type="protein sequence ID" value="QEU08231.1"/>
    <property type="molecule type" value="Genomic_DNA"/>
</dbReference>
<sequence length="189" mass="21212">MTPALRAFFLSDPDVVPLVRLFHVDFGTAQYWLNEGETPISAGGQVWEPSYGWIDADGLQLSGDPFDANPAYYTVWNIGNREGSTLAYQALNDPEVWSNRIIRQLWAVRGFPDDAVVVHVGRIMDVRPHESNAQKSIRIRAESVAAARNYTPLGEYTPRDQARRWPGIVDKGLDYVASIPGKKIKGWLK</sequence>
<organism evidence="1 2">
    <name type="scientific">Paracoccus yeei</name>
    <dbReference type="NCBI Taxonomy" id="147645"/>
    <lineage>
        <taxon>Bacteria</taxon>
        <taxon>Pseudomonadati</taxon>
        <taxon>Pseudomonadota</taxon>
        <taxon>Alphaproteobacteria</taxon>
        <taxon>Rhodobacterales</taxon>
        <taxon>Paracoccaceae</taxon>
        <taxon>Paracoccus</taxon>
    </lineage>
</organism>